<feature type="domain" description="Heterokaryon incompatibility" evidence="1">
    <location>
        <begin position="252"/>
        <end position="368"/>
    </location>
</feature>
<evidence type="ECO:0000313" key="2">
    <source>
        <dbReference type="EMBL" id="KAF2031505.1"/>
    </source>
</evidence>
<comment type="caution">
    <text evidence="2">The sequence shown here is derived from an EMBL/GenBank/DDBJ whole genome shotgun (WGS) entry which is preliminary data.</text>
</comment>
<dbReference type="OrthoDB" id="5125733at2759"/>
<name>A0A9P4HDA7_9PLEO</name>
<dbReference type="Pfam" id="PF06985">
    <property type="entry name" value="HET"/>
    <property type="match status" value="1"/>
</dbReference>
<gene>
    <name evidence="2" type="ORF">EK21DRAFT_88003</name>
</gene>
<keyword evidence="3" id="KW-1185">Reference proteome</keyword>
<dbReference type="PANTHER" id="PTHR33112">
    <property type="entry name" value="DOMAIN PROTEIN, PUTATIVE-RELATED"/>
    <property type="match status" value="1"/>
</dbReference>
<proteinExistence type="predicted"/>
<organism evidence="2 3">
    <name type="scientific">Setomelanomma holmii</name>
    <dbReference type="NCBI Taxonomy" id="210430"/>
    <lineage>
        <taxon>Eukaryota</taxon>
        <taxon>Fungi</taxon>
        <taxon>Dikarya</taxon>
        <taxon>Ascomycota</taxon>
        <taxon>Pezizomycotina</taxon>
        <taxon>Dothideomycetes</taxon>
        <taxon>Pleosporomycetidae</taxon>
        <taxon>Pleosporales</taxon>
        <taxon>Pleosporineae</taxon>
        <taxon>Phaeosphaeriaceae</taxon>
        <taxon>Setomelanomma</taxon>
    </lineage>
</organism>
<accession>A0A9P4HDA7</accession>
<reference evidence="2" key="1">
    <citation type="journal article" date="2020" name="Stud. Mycol.">
        <title>101 Dothideomycetes genomes: a test case for predicting lifestyles and emergence of pathogens.</title>
        <authorList>
            <person name="Haridas S."/>
            <person name="Albert R."/>
            <person name="Binder M."/>
            <person name="Bloem J."/>
            <person name="Labutti K."/>
            <person name="Salamov A."/>
            <person name="Andreopoulos B."/>
            <person name="Baker S."/>
            <person name="Barry K."/>
            <person name="Bills G."/>
            <person name="Bluhm B."/>
            <person name="Cannon C."/>
            <person name="Castanera R."/>
            <person name="Culley D."/>
            <person name="Daum C."/>
            <person name="Ezra D."/>
            <person name="Gonzalez J."/>
            <person name="Henrissat B."/>
            <person name="Kuo A."/>
            <person name="Liang C."/>
            <person name="Lipzen A."/>
            <person name="Lutzoni F."/>
            <person name="Magnuson J."/>
            <person name="Mondo S."/>
            <person name="Nolan M."/>
            <person name="Ohm R."/>
            <person name="Pangilinan J."/>
            <person name="Park H.-J."/>
            <person name="Ramirez L."/>
            <person name="Alfaro M."/>
            <person name="Sun H."/>
            <person name="Tritt A."/>
            <person name="Yoshinaga Y."/>
            <person name="Zwiers L.-H."/>
            <person name="Turgeon B."/>
            <person name="Goodwin S."/>
            <person name="Spatafora J."/>
            <person name="Crous P."/>
            <person name="Grigoriev I."/>
        </authorList>
    </citation>
    <scope>NUCLEOTIDE SEQUENCE</scope>
    <source>
        <strain evidence="2">CBS 110217</strain>
    </source>
</reference>
<dbReference type="EMBL" id="ML978180">
    <property type="protein sequence ID" value="KAF2031505.1"/>
    <property type="molecule type" value="Genomic_DNA"/>
</dbReference>
<dbReference type="InterPro" id="IPR010730">
    <property type="entry name" value="HET"/>
</dbReference>
<dbReference type="AlphaFoldDB" id="A0A9P4HDA7"/>
<dbReference type="Proteomes" id="UP000799777">
    <property type="component" value="Unassembled WGS sequence"/>
</dbReference>
<sequence length="786" mass="88614">MPTSKQLHAHAAIINSGKLCTACASISFKPLAQTGYTFRPNAGSEMVNSHENLLFYFHHCCIACVNKASIAGCRLCALFLARLRINVNIKYDDKLGSALALPGAGVWVVLTQRQTGVLTASDGRIFAARSQQTNWGQDFTFHYDKFAAKIDLTTLPDNLEAAYRRYPERNSGPSESSNSGLTTSVAIAKAWFETCHNKAWGHIACRPFGTEAQTLPKRVIEIGVDVCELILRGTPHYDQVRFLPELKIVEMKGLSRTIQHAIDFTRALGFQHLWVDALCVVQDDNDDQNRQFAVMGDIYKRSALTLAAAAGSTADTGLFVERDHLPRRPCPVYEEVWKEGKALTMYAQLPDEPNVETPLDSRGWVFQEDMLATRTLKFCLDGLRWSCASFWMSESTPRLQLHPTSRPHTVFREWIHKPDWKPSHHEALDSERHFFEDWYEAVASYTDRELTKSSDKLPALAGLAQQMASLKHCTYVQGLWEEDMEYGMLWYVGTPLQADPMHDALRGVNYWQVAMADSSTTQSRALPLLKPKEKKIEFMNREGMSLEEEVWLALKFLSIEHRFKAKTVSTWSWAYLEKASIRFLYSPEGLTAQGTPVATCLHLRYDKGAPGNPFVAAKGGHMLLKGALEQVDVIPQQIASNNADYEPTSMTRGKWVASLMYRSDSRTERGYIVGYAALDEDPEESGLAWQTLTVLLMRDDTESPSDHSRLTPSGYLKRTSMVPLTIPLTATAAKGKERRWTTALLLKKLQSDGDVYQRIGLCQMYHWILEEELKNPAKRQNLVVVV</sequence>
<evidence type="ECO:0000259" key="1">
    <source>
        <dbReference type="Pfam" id="PF06985"/>
    </source>
</evidence>
<dbReference type="PANTHER" id="PTHR33112:SF16">
    <property type="entry name" value="HETEROKARYON INCOMPATIBILITY DOMAIN-CONTAINING PROTEIN"/>
    <property type="match status" value="1"/>
</dbReference>
<protein>
    <recommendedName>
        <fullName evidence="1">Heterokaryon incompatibility domain-containing protein</fullName>
    </recommendedName>
</protein>
<evidence type="ECO:0000313" key="3">
    <source>
        <dbReference type="Proteomes" id="UP000799777"/>
    </source>
</evidence>